<name>A0A1M5XL43_9BACT</name>
<sequence length="381" mass="43370">MLTCKRSAFTLPPRITYLNCGYMSPQLKDAEKVGIRNLRRKRNPASIKPEDFFNDTELLRQEFAKLIHAPDPKRIVTVPSVSYGMANVARNLKIGRGDNMIVAAEQFPSNYYPWHRLCEETGAQLKSIAPPEAFTGRGQKWNERILDAIDINTKAVALGHVHWVDGTLFDLAAIRRRTREVGAVLIVDGTQSVGALPFDMQAFEPDALVCAGYKWLLGPYSTGLAYYGEYFDHGKPIEESWLNRAHSEQFSQLTNYQSTYQEGALRYEVGEHSNFVLVPMLLKSIQQLNRWGVSNIQEYCGHISREPILTLREKGFLIEDEAHRAKHLFGIRLGQHDPEKIKTQLLKNNVYVSYRGNAIRVAPNVYNTEKDLKKFATLISR</sequence>
<accession>A0A1M5XL43</accession>
<dbReference type="PANTHER" id="PTHR43586:SF15">
    <property type="entry name" value="BLR3095 PROTEIN"/>
    <property type="match status" value="1"/>
</dbReference>
<dbReference type="InterPro" id="IPR015424">
    <property type="entry name" value="PyrdxlP-dep_Trfase"/>
</dbReference>
<dbReference type="AlphaFoldDB" id="A0A1M5XL43"/>
<evidence type="ECO:0000313" key="4">
    <source>
        <dbReference type="Proteomes" id="UP000184212"/>
    </source>
</evidence>
<organism evidence="3 4">
    <name type="scientific">Chryseolinea serpens</name>
    <dbReference type="NCBI Taxonomy" id="947013"/>
    <lineage>
        <taxon>Bacteria</taxon>
        <taxon>Pseudomonadati</taxon>
        <taxon>Bacteroidota</taxon>
        <taxon>Cytophagia</taxon>
        <taxon>Cytophagales</taxon>
        <taxon>Fulvivirgaceae</taxon>
        <taxon>Chryseolinea</taxon>
    </lineage>
</organism>
<dbReference type="PANTHER" id="PTHR43586">
    <property type="entry name" value="CYSTEINE DESULFURASE"/>
    <property type="match status" value="1"/>
</dbReference>
<reference evidence="3 4" key="1">
    <citation type="submission" date="2016-11" db="EMBL/GenBank/DDBJ databases">
        <authorList>
            <person name="Jaros S."/>
            <person name="Januszkiewicz K."/>
            <person name="Wedrychowicz H."/>
        </authorList>
    </citation>
    <scope>NUCLEOTIDE SEQUENCE [LARGE SCALE GENOMIC DNA]</scope>
    <source>
        <strain evidence="3 4">DSM 24574</strain>
    </source>
</reference>
<dbReference type="Pfam" id="PF00266">
    <property type="entry name" value="Aminotran_5"/>
    <property type="match status" value="1"/>
</dbReference>
<dbReference type="Gene3D" id="3.40.640.10">
    <property type="entry name" value="Type I PLP-dependent aspartate aminotransferase-like (Major domain)"/>
    <property type="match status" value="1"/>
</dbReference>
<keyword evidence="1" id="KW-0663">Pyridoxal phosphate</keyword>
<dbReference type="OrthoDB" id="513408at2"/>
<gene>
    <name evidence="3" type="ORF">SAMN04488109_6699</name>
</gene>
<dbReference type="InterPro" id="IPR000192">
    <property type="entry name" value="Aminotrans_V_dom"/>
</dbReference>
<proteinExistence type="predicted"/>
<dbReference type="Proteomes" id="UP000184212">
    <property type="component" value="Unassembled WGS sequence"/>
</dbReference>
<dbReference type="GO" id="GO:0016829">
    <property type="term" value="F:lyase activity"/>
    <property type="evidence" value="ECO:0007669"/>
    <property type="project" value="UniProtKB-KW"/>
</dbReference>
<keyword evidence="3" id="KW-0456">Lyase</keyword>
<dbReference type="EMBL" id="FQWQ01000006">
    <property type="protein sequence ID" value="SHI00555.1"/>
    <property type="molecule type" value="Genomic_DNA"/>
</dbReference>
<keyword evidence="4" id="KW-1185">Reference proteome</keyword>
<protein>
    <submittedName>
        <fullName evidence="3">Selenocysteine lyase/Cysteine desulfurase</fullName>
    </submittedName>
</protein>
<evidence type="ECO:0000313" key="3">
    <source>
        <dbReference type="EMBL" id="SHI00555.1"/>
    </source>
</evidence>
<evidence type="ECO:0000256" key="1">
    <source>
        <dbReference type="ARBA" id="ARBA00022898"/>
    </source>
</evidence>
<feature type="domain" description="Aminotransferase class V" evidence="2">
    <location>
        <begin position="56"/>
        <end position="357"/>
    </location>
</feature>
<dbReference type="InterPro" id="IPR015422">
    <property type="entry name" value="PyrdxlP-dep_Trfase_small"/>
</dbReference>
<dbReference type="SUPFAM" id="SSF53383">
    <property type="entry name" value="PLP-dependent transferases"/>
    <property type="match status" value="1"/>
</dbReference>
<dbReference type="STRING" id="947013.SAMN04488109_6699"/>
<dbReference type="RefSeq" id="WP_073143231.1">
    <property type="nucleotide sequence ID" value="NZ_FQWQ01000006.1"/>
</dbReference>
<dbReference type="InterPro" id="IPR015421">
    <property type="entry name" value="PyrdxlP-dep_Trfase_major"/>
</dbReference>
<evidence type="ECO:0000259" key="2">
    <source>
        <dbReference type="Pfam" id="PF00266"/>
    </source>
</evidence>
<dbReference type="Gene3D" id="3.90.1150.10">
    <property type="entry name" value="Aspartate Aminotransferase, domain 1"/>
    <property type="match status" value="1"/>
</dbReference>